<keyword evidence="6 9" id="KW-1133">Transmembrane helix</keyword>
<evidence type="ECO:0000256" key="7">
    <source>
        <dbReference type="ARBA" id="ARBA00023065"/>
    </source>
</evidence>
<organism evidence="10">
    <name type="scientific">Phaffia rhodozyma</name>
    <name type="common">Yeast</name>
    <name type="synonym">Xanthophyllomyces dendrorhous</name>
    <dbReference type="NCBI Taxonomy" id="264483"/>
    <lineage>
        <taxon>Eukaryota</taxon>
        <taxon>Fungi</taxon>
        <taxon>Dikarya</taxon>
        <taxon>Basidiomycota</taxon>
        <taxon>Agaricomycotina</taxon>
        <taxon>Tremellomycetes</taxon>
        <taxon>Cystofilobasidiales</taxon>
        <taxon>Mrakiaceae</taxon>
        <taxon>Phaffia</taxon>
    </lineage>
</organism>
<dbReference type="PANTHER" id="PTHR12263:SF0">
    <property type="entry name" value="V-TYPE PROTON ATPASE SUBUNIT"/>
    <property type="match status" value="1"/>
</dbReference>
<comment type="subcellular location">
    <subcellularLocation>
        <location evidence="1">Endomembrane system</location>
        <topology evidence="1">Multi-pass membrane protein</topology>
    </subcellularLocation>
</comment>
<evidence type="ECO:0000256" key="5">
    <source>
        <dbReference type="ARBA" id="ARBA00022781"/>
    </source>
</evidence>
<sequence>MSGYLVVVIALIAAALGSGSWFVIPKGPNQTLIRTSILLALTSCYLMWGITYLSQLHPLLSPRRADLRPAYQE</sequence>
<dbReference type="EMBL" id="LN483142">
    <property type="protein sequence ID" value="CED83306.1"/>
    <property type="molecule type" value="Genomic_DNA"/>
</dbReference>
<accession>A0A0F7SPH2</accession>
<keyword evidence="5" id="KW-0375">Hydrogen ion transport</keyword>
<evidence type="ECO:0000256" key="9">
    <source>
        <dbReference type="SAM" id="Phobius"/>
    </source>
</evidence>
<proteinExistence type="inferred from homology"/>
<feature type="transmembrane region" description="Helical" evidence="9">
    <location>
        <begin position="36"/>
        <end position="54"/>
    </location>
</feature>
<dbReference type="AlphaFoldDB" id="A0A0F7SPH2"/>
<evidence type="ECO:0000256" key="1">
    <source>
        <dbReference type="ARBA" id="ARBA00004127"/>
    </source>
</evidence>
<keyword evidence="7" id="KW-0406">Ion transport</keyword>
<dbReference type="GO" id="GO:0046961">
    <property type="term" value="F:proton-transporting ATPase activity, rotational mechanism"/>
    <property type="evidence" value="ECO:0007669"/>
    <property type="project" value="InterPro"/>
</dbReference>
<evidence type="ECO:0000256" key="4">
    <source>
        <dbReference type="ARBA" id="ARBA00022692"/>
    </source>
</evidence>
<evidence type="ECO:0000256" key="3">
    <source>
        <dbReference type="ARBA" id="ARBA00022448"/>
    </source>
</evidence>
<reference evidence="10" key="1">
    <citation type="submission" date="2014-08" db="EMBL/GenBank/DDBJ databases">
        <authorList>
            <person name="Sharma Rahul"/>
            <person name="Thines Marco"/>
        </authorList>
    </citation>
    <scope>NUCLEOTIDE SEQUENCE</scope>
</reference>
<protein>
    <submittedName>
        <fullName evidence="10">Vacuolar atp synthase subunit</fullName>
    </submittedName>
</protein>
<dbReference type="InterPro" id="IPR008389">
    <property type="entry name" value="ATPase_V0-cplx_e1/e2_su"/>
</dbReference>
<dbReference type="Pfam" id="PF05493">
    <property type="entry name" value="ATP_synt_H"/>
    <property type="match status" value="1"/>
</dbReference>
<dbReference type="GO" id="GO:0007035">
    <property type="term" value="P:vacuolar acidification"/>
    <property type="evidence" value="ECO:0007669"/>
    <property type="project" value="TreeGrafter"/>
</dbReference>
<name>A0A0F7SPH2_PHARH</name>
<evidence type="ECO:0000313" key="10">
    <source>
        <dbReference type="EMBL" id="CED83306.1"/>
    </source>
</evidence>
<dbReference type="PANTHER" id="PTHR12263">
    <property type="entry name" value="VACUOLAR ATP SYNTHASE SUBUNIT H"/>
    <property type="match status" value="1"/>
</dbReference>
<keyword evidence="3" id="KW-0813">Transport</keyword>
<keyword evidence="8 9" id="KW-0472">Membrane</keyword>
<evidence type="ECO:0000256" key="8">
    <source>
        <dbReference type="ARBA" id="ARBA00023136"/>
    </source>
</evidence>
<dbReference type="GO" id="GO:0000220">
    <property type="term" value="C:vacuolar proton-transporting V-type ATPase, V0 domain"/>
    <property type="evidence" value="ECO:0007669"/>
    <property type="project" value="TreeGrafter"/>
</dbReference>
<evidence type="ECO:0000256" key="6">
    <source>
        <dbReference type="ARBA" id="ARBA00022989"/>
    </source>
</evidence>
<comment type="similarity">
    <text evidence="2">Belongs to the V-ATPase e1/e2 subunit family.</text>
</comment>
<dbReference type="GO" id="GO:0012505">
    <property type="term" value="C:endomembrane system"/>
    <property type="evidence" value="ECO:0007669"/>
    <property type="project" value="UniProtKB-SubCell"/>
</dbReference>
<evidence type="ECO:0000256" key="2">
    <source>
        <dbReference type="ARBA" id="ARBA00008328"/>
    </source>
</evidence>
<keyword evidence="4 9" id="KW-0812">Transmembrane</keyword>
<feature type="transmembrane region" description="Helical" evidence="9">
    <location>
        <begin position="6"/>
        <end position="24"/>
    </location>
</feature>